<accession>A0ABW3WQI4</accession>
<keyword evidence="2" id="KW-1185">Reference proteome</keyword>
<protein>
    <recommendedName>
        <fullName evidence="3">DNA-binding protein</fullName>
    </recommendedName>
</protein>
<evidence type="ECO:0000313" key="2">
    <source>
        <dbReference type="Proteomes" id="UP001597241"/>
    </source>
</evidence>
<evidence type="ECO:0000313" key="1">
    <source>
        <dbReference type="EMBL" id="MFD1294674.1"/>
    </source>
</evidence>
<reference evidence="2" key="1">
    <citation type="journal article" date="2019" name="Int. J. Syst. Evol. Microbiol.">
        <title>The Global Catalogue of Microorganisms (GCM) 10K type strain sequencing project: providing services to taxonomists for standard genome sequencing and annotation.</title>
        <authorList>
            <consortium name="The Broad Institute Genomics Platform"/>
            <consortium name="The Broad Institute Genome Sequencing Center for Infectious Disease"/>
            <person name="Wu L."/>
            <person name="Ma J."/>
        </authorList>
    </citation>
    <scope>NUCLEOTIDE SEQUENCE [LARGE SCALE GENOMIC DNA]</scope>
    <source>
        <strain evidence="2">CCUG 62221</strain>
    </source>
</reference>
<sequence length="68" mass="7896">MDIRHHYTNQYTIDGLTLIESDGTTIAFKSYPEMAKYLGLSRQGLYNKIRVNMKPIDKIMDSIKKNSK</sequence>
<dbReference type="Proteomes" id="UP001597241">
    <property type="component" value="Unassembled WGS sequence"/>
</dbReference>
<proteinExistence type="predicted"/>
<comment type="caution">
    <text evidence="1">The sequence shown here is derived from an EMBL/GenBank/DDBJ whole genome shotgun (WGS) entry which is preliminary data.</text>
</comment>
<dbReference type="EMBL" id="JBHTMV010000009">
    <property type="protein sequence ID" value="MFD1294674.1"/>
    <property type="molecule type" value="Genomic_DNA"/>
</dbReference>
<dbReference type="RefSeq" id="WP_386809974.1">
    <property type="nucleotide sequence ID" value="NZ_JBHTMV010000009.1"/>
</dbReference>
<name>A0ABW3WQI4_9FLAO</name>
<evidence type="ECO:0008006" key="3">
    <source>
        <dbReference type="Google" id="ProtNLM"/>
    </source>
</evidence>
<gene>
    <name evidence="1" type="ORF">ACFQ5N_12590</name>
</gene>
<organism evidence="1 2">
    <name type="scientific">Lutibacter holmesii</name>
    <dbReference type="NCBI Taxonomy" id="1137985"/>
    <lineage>
        <taxon>Bacteria</taxon>
        <taxon>Pseudomonadati</taxon>
        <taxon>Bacteroidota</taxon>
        <taxon>Flavobacteriia</taxon>
        <taxon>Flavobacteriales</taxon>
        <taxon>Flavobacteriaceae</taxon>
        <taxon>Lutibacter</taxon>
    </lineage>
</organism>